<organism evidence="2 3">
    <name type="scientific">Hyalella azteca</name>
    <name type="common">Amphipod</name>
    <dbReference type="NCBI Taxonomy" id="294128"/>
    <lineage>
        <taxon>Eukaryota</taxon>
        <taxon>Metazoa</taxon>
        <taxon>Ecdysozoa</taxon>
        <taxon>Arthropoda</taxon>
        <taxon>Crustacea</taxon>
        <taxon>Multicrustacea</taxon>
        <taxon>Malacostraca</taxon>
        <taxon>Eumalacostraca</taxon>
        <taxon>Peracarida</taxon>
        <taxon>Amphipoda</taxon>
        <taxon>Senticaudata</taxon>
        <taxon>Talitrida</taxon>
        <taxon>Talitroidea</taxon>
        <taxon>Hyalellidae</taxon>
        <taxon>Hyalella</taxon>
    </lineage>
</organism>
<gene>
    <name evidence="3" type="primary">LOC108680702</name>
</gene>
<name>A0A8B7PG06_HYAAZ</name>
<proteinExistence type="predicted"/>
<feature type="region of interest" description="Disordered" evidence="1">
    <location>
        <begin position="65"/>
        <end position="107"/>
    </location>
</feature>
<dbReference type="RefSeq" id="XP_018025078.1">
    <property type="nucleotide sequence ID" value="XM_018169589.1"/>
</dbReference>
<evidence type="ECO:0000313" key="3">
    <source>
        <dbReference type="RefSeq" id="XP_018025078.1"/>
    </source>
</evidence>
<protein>
    <submittedName>
        <fullName evidence="3">Cleavage and polyadenylation specificity factor subunit 6-like</fullName>
    </submittedName>
</protein>
<keyword evidence="2" id="KW-1185">Reference proteome</keyword>
<feature type="region of interest" description="Disordered" evidence="1">
    <location>
        <begin position="125"/>
        <end position="184"/>
    </location>
</feature>
<evidence type="ECO:0000313" key="2">
    <source>
        <dbReference type="Proteomes" id="UP000694843"/>
    </source>
</evidence>
<dbReference type="GeneID" id="108680702"/>
<feature type="compositionally biased region" description="Polar residues" evidence="1">
    <location>
        <begin position="175"/>
        <end position="184"/>
    </location>
</feature>
<sequence length="184" mass="20041">MGVETEDPLQEVLQYFTTLHHDGHHTLTWPSSLVHADQRCRSISKCEVPCLVAWTDWTIASNTARTPENSLQGPDRPTSPGLVLTAPPLQGPDRLTSPQSWPPHLSRVLTASPLPESWPPHLSRVLTAPPLQGPDRPTSLGPWPPHLSRVVTASPPPESWPPHLSRVLTAPPPQNTGRPTSPGS</sequence>
<accession>A0A8B7PG06</accession>
<dbReference type="AlphaFoldDB" id="A0A8B7PG06"/>
<reference evidence="3" key="1">
    <citation type="submission" date="2025-08" db="UniProtKB">
        <authorList>
            <consortium name="RefSeq"/>
        </authorList>
    </citation>
    <scope>IDENTIFICATION</scope>
    <source>
        <tissue evidence="3">Whole organism</tissue>
    </source>
</reference>
<dbReference type="Proteomes" id="UP000694843">
    <property type="component" value="Unplaced"/>
</dbReference>
<evidence type="ECO:0000256" key="1">
    <source>
        <dbReference type="SAM" id="MobiDB-lite"/>
    </source>
</evidence>
<dbReference type="KEGG" id="hazt:108680702"/>